<accession>A0AB34HGP2</accession>
<keyword evidence="18" id="KW-1185">Reference proteome</keyword>
<keyword evidence="7" id="KW-0631">Potassium channel</keyword>
<organism evidence="17 18">
    <name type="scientific">Eschrichtius robustus</name>
    <name type="common">California gray whale</name>
    <name type="synonym">Eschrichtius gibbosus</name>
    <dbReference type="NCBI Taxonomy" id="9764"/>
    <lineage>
        <taxon>Eukaryota</taxon>
        <taxon>Metazoa</taxon>
        <taxon>Chordata</taxon>
        <taxon>Craniata</taxon>
        <taxon>Vertebrata</taxon>
        <taxon>Euteleostomi</taxon>
        <taxon>Mammalia</taxon>
        <taxon>Eutheria</taxon>
        <taxon>Laurasiatheria</taxon>
        <taxon>Artiodactyla</taxon>
        <taxon>Whippomorpha</taxon>
        <taxon>Cetacea</taxon>
        <taxon>Mysticeti</taxon>
        <taxon>Eschrichtiidae</taxon>
        <taxon>Eschrichtius</taxon>
    </lineage>
</organism>
<dbReference type="AlphaFoldDB" id="A0AB34HGP2"/>
<keyword evidence="11" id="KW-0472">Membrane</keyword>
<evidence type="ECO:0000256" key="13">
    <source>
        <dbReference type="ARBA" id="ARBA00034430"/>
    </source>
</evidence>
<evidence type="ECO:0000256" key="5">
    <source>
        <dbReference type="ARBA" id="ARBA00022692"/>
    </source>
</evidence>
<evidence type="ECO:0000256" key="14">
    <source>
        <dbReference type="ARBA" id="ARBA00045968"/>
    </source>
</evidence>
<comment type="similarity">
    <text evidence="2">Belongs to the TMEM38 family.</text>
</comment>
<feature type="compositionally biased region" description="Basic and acidic residues" evidence="16">
    <location>
        <begin position="8"/>
        <end position="21"/>
    </location>
</feature>
<feature type="region of interest" description="Disordered" evidence="16">
    <location>
        <begin position="1"/>
        <end position="58"/>
    </location>
</feature>
<gene>
    <name evidence="17" type="ORF">J1605_020713</name>
</gene>
<evidence type="ECO:0000256" key="1">
    <source>
        <dbReference type="ARBA" id="ARBA00004477"/>
    </source>
</evidence>
<evidence type="ECO:0000256" key="2">
    <source>
        <dbReference type="ARBA" id="ARBA00005766"/>
    </source>
</evidence>
<comment type="catalytic activity">
    <reaction evidence="13">
        <text>K(+)(in) = K(+)(out)</text>
        <dbReference type="Rhea" id="RHEA:29463"/>
        <dbReference type="ChEBI" id="CHEBI:29103"/>
    </reaction>
</comment>
<sequence length="126" mass="14078">MAAEQQEYELRQPESRQDRPLESFFPYLTDGQPPARPRLLGHAARPLRAPAPGSPSPRLLRLRRRSVVAMDGPWNELTLAFSRTSMFPFFDIAHYLVSVMALKHQPGECGAPRTGPLGMPLTARTA</sequence>
<keyword evidence="3" id="KW-0813">Transport</keyword>
<dbReference type="GO" id="GO:0005789">
    <property type="term" value="C:endoplasmic reticulum membrane"/>
    <property type="evidence" value="ECO:0007669"/>
    <property type="project" value="UniProtKB-SubCell"/>
</dbReference>
<evidence type="ECO:0000256" key="6">
    <source>
        <dbReference type="ARBA" id="ARBA00022824"/>
    </source>
</evidence>
<dbReference type="EMBL" id="JAIQCJ010001303">
    <property type="protein sequence ID" value="KAJ8791273.1"/>
    <property type="molecule type" value="Genomic_DNA"/>
</dbReference>
<evidence type="ECO:0000313" key="18">
    <source>
        <dbReference type="Proteomes" id="UP001159641"/>
    </source>
</evidence>
<comment type="subunit">
    <text evidence="15">Homotrimer; conformation seems to be controled by binding to diacylglycerol (DAG).</text>
</comment>
<dbReference type="GO" id="GO:0042802">
    <property type="term" value="F:identical protein binding"/>
    <property type="evidence" value="ECO:0007669"/>
    <property type="project" value="InterPro"/>
</dbReference>
<keyword evidence="12" id="KW-0407">Ion channel</keyword>
<comment type="caution">
    <text evidence="17">The sequence shown here is derived from an EMBL/GenBank/DDBJ whole genome shotgun (WGS) entry which is preliminary data.</text>
</comment>
<evidence type="ECO:0000256" key="12">
    <source>
        <dbReference type="ARBA" id="ARBA00023303"/>
    </source>
</evidence>
<reference evidence="17 18" key="1">
    <citation type="submission" date="2022-11" db="EMBL/GenBank/DDBJ databases">
        <title>Whole genome sequence of Eschrichtius robustus ER-17-0199.</title>
        <authorList>
            <person name="Bruniche-Olsen A."/>
            <person name="Black A.N."/>
            <person name="Fields C.J."/>
            <person name="Walden K."/>
            <person name="Dewoody J.A."/>
        </authorList>
    </citation>
    <scope>NUCLEOTIDE SEQUENCE [LARGE SCALE GENOMIC DNA]</scope>
    <source>
        <strain evidence="17">ER-17-0199</strain>
        <tissue evidence="17">Blubber</tissue>
    </source>
</reference>
<keyword evidence="10" id="KW-0406">Ion transport</keyword>
<feature type="compositionally biased region" description="Low complexity" evidence="16">
    <location>
        <begin position="37"/>
        <end position="58"/>
    </location>
</feature>
<name>A0AB34HGP2_ESCRO</name>
<dbReference type="InterPro" id="IPR007866">
    <property type="entry name" value="TRIC_channel"/>
</dbReference>
<keyword evidence="4" id="KW-0633">Potassium transport</keyword>
<keyword evidence="6" id="KW-0256">Endoplasmic reticulum</keyword>
<evidence type="ECO:0000256" key="15">
    <source>
        <dbReference type="ARBA" id="ARBA00047059"/>
    </source>
</evidence>
<comment type="subcellular location">
    <subcellularLocation>
        <location evidence="1">Endoplasmic reticulum membrane</location>
        <topology evidence="1">Multi-pass membrane protein</topology>
    </subcellularLocation>
</comment>
<protein>
    <submittedName>
        <fullName evidence="17">Uncharacterized protein</fullName>
    </submittedName>
</protein>
<evidence type="ECO:0000256" key="9">
    <source>
        <dbReference type="ARBA" id="ARBA00022989"/>
    </source>
</evidence>
<dbReference type="PANTHER" id="PTHR12454">
    <property type="entry name" value="TRIMERIC INTRACELLULAR CATION CHANNEL"/>
    <property type="match status" value="1"/>
</dbReference>
<comment type="function">
    <text evidence="14">Intracellular monovalent cation channel required for maintenance of rapid intracellular calcium release. Acts as a potassium counter-ion channel that functions in synchronization with calcium release from intracellular stores. Activated by increased cytosolic Ca(2+) levels.</text>
</comment>
<evidence type="ECO:0000256" key="8">
    <source>
        <dbReference type="ARBA" id="ARBA00022958"/>
    </source>
</evidence>
<proteinExistence type="inferred from homology"/>
<keyword evidence="8" id="KW-0630">Potassium</keyword>
<evidence type="ECO:0000256" key="11">
    <source>
        <dbReference type="ARBA" id="ARBA00023136"/>
    </source>
</evidence>
<dbReference type="Proteomes" id="UP001159641">
    <property type="component" value="Unassembled WGS sequence"/>
</dbReference>
<evidence type="ECO:0000256" key="4">
    <source>
        <dbReference type="ARBA" id="ARBA00022538"/>
    </source>
</evidence>
<evidence type="ECO:0000313" key="17">
    <source>
        <dbReference type="EMBL" id="KAJ8791273.1"/>
    </source>
</evidence>
<dbReference type="PANTHER" id="PTHR12454:SF5">
    <property type="entry name" value="TRIMERIC INTRACELLULAR CATION CHANNEL TYPE B"/>
    <property type="match status" value="1"/>
</dbReference>
<evidence type="ECO:0000256" key="10">
    <source>
        <dbReference type="ARBA" id="ARBA00023065"/>
    </source>
</evidence>
<evidence type="ECO:0000256" key="3">
    <source>
        <dbReference type="ARBA" id="ARBA00022448"/>
    </source>
</evidence>
<evidence type="ECO:0000256" key="7">
    <source>
        <dbReference type="ARBA" id="ARBA00022826"/>
    </source>
</evidence>
<dbReference type="GO" id="GO:0005267">
    <property type="term" value="F:potassium channel activity"/>
    <property type="evidence" value="ECO:0007669"/>
    <property type="project" value="UniProtKB-KW"/>
</dbReference>
<keyword evidence="5" id="KW-0812">Transmembrane</keyword>
<evidence type="ECO:0000256" key="16">
    <source>
        <dbReference type="SAM" id="MobiDB-lite"/>
    </source>
</evidence>
<keyword evidence="9" id="KW-1133">Transmembrane helix</keyword>